<dbReference type="InterPro" id="IPR003593">
    <property type="entry name" value="AAA+_ATPase"/>
</dbReference>
<dbReference type="InterPro" id="IPR009057">
    <property type="entry name" value="Homeodomain-like_sf"/>
</dbReference>
<dbReference type="Gene3D" id="1.10.8.60">
    <property type="match status" value="1"/>
</dbReference>
<dbReference type="AlphaFoldDB" id="A0A953JCT6"/>
<keyword evidence="2" id="KW-0067">ATP-binding</keyword>
<evidence type="ECO:0000313" key="8">
    <source>
        <dbReference type="EMBL" id="MBZ0157657.1"/>
    </source>
</evidence>
<dbReference type="InterPro" id="IPR025943">
    <property type="entry name" value="Sigma_54_int_dom_ATP-bd_2"/>
</dbReference>
<dbReference type="PROSITE" id="PS00676">
    <property type="entry name" value="SIGMA54_INTERACT_2"/>
    <property type="match status" value="1"/>
</dbReference>
<evidence type="ECO:0000256" key="4">
    <source>
        <dbReference type="ARBA" id="ARBA00023163"/>
    </source>
</evidence>
<dbReference type="PANTHER" id="PTHR32071:SF13">
    <property type="entry name" value="RESPONSE REGULATOR HSFA"/>
    <property type="match status" value="1"/>
</dbReference>
<evidence type="ECO:0000259" key="7">
    <source>
        <dbReference type="PROSITE" id="PS50110"/>
    </source>
</evidence>
<name>A0A953JCT6_9BACT</name>
<dbReference type="InterPro" id="IPR002078">
    <property type="entry name" value="Sigma_54_int"/>
</dbReference>
<evidence type="ECO:0000256" key="2">
    <source>
        <dbReference type="ARBA" id="ARBA00022840"/>
    </source>
</evidence>
<keyword evidence="1" id="KW-0547">Nucleotide-binding</keyword>
<gene>
    <name evidence="8" type="ORF">K8I29_15780</name>
</gene>
<dbReference type="PROSITE" id="PS50110">
    <property type="entry name" value="RESPONSE_REGULATORY"/>
    <property type="match status" value="1"/>
</dbReference>
<evidence type="ECO:0000256" key="1">
    <source>
        <dbReference type="ARBA" id="ARBA00022741"/>
    </source>
</evidence>
<dbReference type="PRINTS" id="PR01590">
    <property type="entry name" value="HTHFIS"/>
</dbReference>
<dbReference type="SMART" id="SM00382">
    <property type="entry name" value="AAA"/>
    <property type="match status" value="1"/>
</dbReference>
<keyword evidence="4" id="KW-0804">Transcription</keyword>
<dbReference type="SUPFAM" id="SSF52172">
    <property type="entry name" value="CheY-like"/>
    <property type="match status" value="1"/>
</dbReference>
<dbReference type="Pfam" id="PF02954">
    <property type="entry name" value="HTH_8"/>
    <property type="match status" value="1"/>
</dbReference>
<reference evidence="8" key="2">
    <citation type="submission" date="2021-08" db="EMBL/GenBank/DDBJ databases">
        <authorList>
            <person name="Dalcin Martins P."/>
        </authorList>
    </citation>
    <scope>NUCLEOTIDE SEQUENCE</scope>
    <source>
        <strain evidence="8">MAG_39</strain>
    </source>
</reference>
<protein>
    <submittedName>
        <fullName evidence="8">Sigma-54 dependent transcriptional regulator</fullName>
    </submittedName>
</protein>
<dbReference type="InterPro" id="IPR027417">
    <property type="entry name" value="P-loop_NTPase"/>
</dbReference>
<dbReference type="FunFam" id="3.40.50.300:FF:000006">
    <property type="entry name" value="DNA-binding transcriptional regulator NtrC"/>
    <property type="match status" value="1"/>
</dbReference>
<feature type="modified residue" description="4-aspartylphosphate" evidence="5">
    <location>
        <position position="62"/>
    </location>
</feature>
<dbReference type="InterPro" id="IPR001789">
    <property type="entry name" value="Sig_transdc_resp-reg_receiver"/>
</dbReference>
<feature type="domain" description="Response regulatory" evidence="7">
    <location>
        <begin position="10"/>
        <end position="127"/>
    </location>
</feature>
<organism evidence="8 9">
    <name type="scientific">Candidatus Nitrobium versatile</name>
    <dbReference type="NCBI Taxonomy" id="2884831"/>
    <lineage>
        <taxon>Bacteria</taxon>
        <taxon>Pseudomonadati</taxon>
        <taxon>Nitrospirota</taxon>
        <taxon>Nitrospiria</taxon>
        <taxon>Nitrospirales</taxon>
        <taxon>Nitrospiraceae</taxon>
        <taxon>Candidatus Nitrobium</taxon>
    </lineage>
</organism>
<sequence>MTSSDISGAFILLIDDEPGILTSSRMVLLSEGFRDVLTVQDSRQVLPLLSERGDDIALIVLDLYMPHIPGKELLTAIAMNYPHIPVVVMTGLNDIETAVQCVKAGAADYLVKPVENSHFISVIKKNLEIRTLLDEVSSLKQYLLTDALRCEDAFAHIITRSKKMRAIFQYIEAIAPSPRPAMICGETGVGKELIARAIHALSRRSGSFIPVNAAGLDDTIFSDTLFGHRKGAFTGADDTREGLIAKASGGTLFLDEIGDLSGASQVKLLRLLQERMYYPLGSDIPQKSNARIIVATNKDIQHSIAAGVFRKDLYYRLCAHRIHVPPLRERAEDIPLLVAHFMEETAKSLKRECPSFEPGLITYLSQYDFPGNIRELQEAVYDAVIRNRSGMLTIGDFREVMGSLPSSAPGRLPLDERGAEVLHTLFGHFPTLDEMEEYLVNKALSLSKDNQSRAASLLGLTRQALHKRLKKKKQ</sequence>
<dbReference type="Gene3D" id="3.40.50.300">
    <property type="entry name" value="P-loop containing nucleotide triphosphate hydrolases"/>
    <property type="match status" value="1"/>
</dbReference>
<evidence type="ECO:0000259" key="6">
    <source>
        <dbReference type="PROSITE" id="PS50045"/>
    </source>
</evidence>
<dbReference type="Gene3D" id="1.10.10.60">
    <property type="entry name" value="Homeodomain-like"/>
    <property type="match status" value="1"/>
</dbReference>
<dbReference type="GO" id="GO:0006355">
    <property type="term" value="P:regulation of DNA-templated transcription"/>
    <property type="evidence" value="ECO:0007669"/>
    <property type="project" value="InterPro"/>
</dbReference>
<keyword evidence="3" id="KW-0805">Transcription regulation</keyword>
<dbReference type="SMART" id="SM00448">
    <property type="entry name" value="REC"/>
    <property type="match status" value="1"/>
</dbReference>
<dbReference type="EMBL" id="JAIOIV010000125">
    <property type="protein sequence ID" value="MBZ0157657.1"/>
    <property type="molecule type" value="Genomic_DNA"/>
</dbReference>
<dbReference type="PANTHER" id="PTHR32071">
    <property type="entry name" value="TRANSCRIPTIONAL REGULATORY PROTEIN"/>
    <property type="match status" value="1"/>
</dbReference>
<evidence type="ECO:0000313" key="9">
    <source>
        <dbReference type="Proteomes" id="UP000705867"/>
    </source>
</evidence>
<dbReference type="PROSITE" id="PS50045">
    <property type="entry name" value="SIGMA54_INTERACT_4"/>
    <property type="match status" value="1"/>
</dbReference>
<reference evidence="8" key="1">
    <citation type="journal article" date="2021" name="bioRxiv">
        <title>Unraveling nitrogen, sulfur and carbon metabolic pathways and microbial community transcriptional responses to substrate deprivation and toxicity stresses in a bioreactor mimicking anoxic brackish coastal sediment conditions.</title>
        <authorList>
            <person name="Martins P.D."/>
            <person name="Echeveste M.J."/>
            <person name="Arshad A."/>
            <person name="Kurth J."/>
            <person name="Ouboter H."/>
            <person name="Jetten M.S.M."/>
            <person name="Welte C.U."/>
        </authorList>
    </citation>
    <scope>NUCLEOTIDE SEQUENCE</scope>
    <source>
        <strain evidence="8">MAG_39</strain>
    </source>
</reference>
<dbReference type="Pfam" id="PF25601">
    <property type="entry name" value="AAA_lid_14"/>
    <property type="match status" value="1"/>
</dbReference>
<dbReference type="Pfam" id="PF00072">
    <property type="entry name" value="Response_reg"/>
    <property type="match status" value="1"/>
</dbReference>
<dbReference type="InterPro" id="IPR011006">
    <property type="entry name" value="CheY-like_superfamily"/>
</dbReference>
<evidence type="ECO:0000256" key="5">
    <source>
        <dbReference type="PROSITE-ProRule" id="PRU00169"/>
    </source>
</evidence>
<dbReference type="SUPFAM" id="SSF52540">
    <property type="entry name" value="P-loop containing nucleoside triphosphate hydrolases"/>
    <property type="match status" value="1"/>
</dbReference>
<dbReference type="InterPro" id="IPR058031">
    <property type="entry name" value="AAA_lid_NorR"/>
</dbReference>
<evidence type="ECO:0000256" key="3">
    <source>
        <dbReference type="ARBA" id="ARBA00023015"/>
    </source>
</evidence>
<dbReference type="CDD" id="cd00009">
    <property type="entry name" value="AAA"/>
    <property type="match status" value="1"/>
</dbReference>
<dbReference type="GO" id="GO:0000160">
    <property type="term" value="P:phosphorelay signal transduction system"/>
    <property type="evidence" value="ECO:0007669"/>
    <property type="project" value="InterPro"/>
</dbReference>
<dbReference type="InterPro" id="IPR002197">
    <property type="entry name" value="HTH_Fis"/>
</dbReference>
<dbReference type="Gene3D" id="3.40.50.2300">
    <property type="match status" value="1"/>
</dbReference>
<dbReference type="GO" id="GO:0005524">
    <property type="term" value="F:ATP binding"/>
    <property type="evidence" value="ECO:0007669"/>
    <property type="project" value="UniProtKB-KW"/>
</dbReference>
<dbReference type="Pfam" id="PF00158">
    <property type="entry name" value="Sigma54_activat"/>
    <property type="match status" value="1"/>
</dbReference>
<dbReference type="GO" id="GO:0043565">
    <property type="term" value="F:sequence-specific DNA binding"/>
    <property type="evidence" value="ECO:0007669"/>
    <property type="project" value="InterPro"/>
</dbReference>
<dbReference type="Proteomes" id="UP000705867">
    <property type="component" value="Unassembled WGS sequence"/>
</dbReference>
<dbReference type="SUPFAM" id="SSF46689">
    <property type="entry name" value="Homeodomain-like"/>
    <property type="match status" value="1"/>
</dbReference>
<feature type="domain" description="Sigma-54 factor interaction" evidence="6">
    <location>
        <begin position="157"/>
        <end position="385"/>
    </location>
</feature>
<keyword evidence="5" id="KW-0597">Phosphoprotein</keyword>
<accession>A0A953JCT6</accession>
<comment type="caution">
    <text evidence="8">The sequence shown here is derived from an EMBL/GenBank/DDBJ whole genome shotgun (WGS) entry which is preliminary data.</text>
</comment>
<proteinExistence type="predicted"/>